<dbReference type="GO" id="GO:0009307">
    <property type="term" value="P:DNA restriction-modification system"/>
    <property type="evidence" value="ECO:0007669"/>
    <property type="project" value="InterPro"/>
</dbReference>
<dbReference type="GO" id="GO:0005665">
    <property type="term" value="C:RNA polymerase II, core complex"/>
    <property type="evidence" value="ECO:0007669"/>
    <property type="project" value="TreeGrafter"/>
</dbReference>
<dbReference type="PANTHER" id="PTHR10535">
    <property type="entry name" value="DNA-DIRECTED RNA POLYMERASES I, II, AND III SUBUNIT RPABC1"/>
    <property type="match status" value="1"/>
</dbReference>
<dbReference type="GO" id="GO:0003899">
    <property type="term" value="F:DNA-directed RNA polymerase activity"/>
    <property type="evidence" value="ECO:0007669"/>
    <property type="project" value="InterPro"/>
</dbReference>
<proteinExistence type="predicted"/>
<sequence length="174" mass="19935">TVEEKRAALIIKYRKLKKDTEEREDNKIIYYLSRGEKKYIMLVLIEQQTIGIAFVRELRDLIEETGAYKGILVGNGKYTYSAKNTAPKLKVELIPPTLPTFDIFGHSMVSRAEIVDEEDKKKLSETYHAQLYQFPWIKVQDPVSIILGAEPGDVIRIMAKSETAGTSESYRYVV</sequence>
<dbReference type="PANTHER" id="PTHR10535:SF0">
    <property type="entry name" value="DNA-DIRECTED RNA POLYMERASES I, II, AND III SUBUNIT RPABC1"/>
    <property type="match status" value="1"/>
</dbReference>
<protein>
    <recommendedName>
        <fullName evidence="5">RNA polymerase subunit H/Rpb5 C-terminal domain-containing protein</fullName>
    </recommendedName>
</protein>
<evidence type="ECO:0000313" key="4">
    <source>
        <dbReference type="EMBL" id="GAF98393.1"/>
    </source>
</evidence>
<accession>X0TXS6</accession>
<name>X0TXS6_9ZZZZ</name>
<dbReference type="InterPro" id="IPR007560">
    <property type="entry name" value="Restrct_endonuc_IV_Mrr"/>
</dbReference>
<reference evidence="4" key="1">
    <citation type="journal article" date="2014" name="Front. Microbiol.">
        <title>High frequency of phylogenetically diverse reductive dehalogenase-homologous genes in deep subseafloor sedimentary metagenomes.</title>
        <authorList>
            <person name="Kawai M."/>
            <person name="Futagami T."/>
            <person name="Toyoda A."/>
            <person name="Takaki Y."/>
            <person name="Nishi S."/>
            <person name="Hori S."/>
            <person name="Arai W."/>
            <person name="Tsubouchi T."/>
            <person name="Morono Y."/>
            <person name="Uchiyama I."/>
            <person name="Ito T."/>
            <person name="Fujiyama A."/>
            <person name="Inagaki F."/>
            <person name="Takami H."/>
        </authorList>
    </citation>
    <scope>NUCLEOTIDE SEQUENCE</scope>
    <source>
        <strain evidence="4">Expedition CK06-06</strain>
    </source>
</reference>
<organism evidence="4">
    <name type="scientific">marine sediment metagenome</name>
    <dbReference type="NCBI Taxonomy" id="412755"/>
    <lineage>
        <taxon>unclassified sequences</taxon>
        <taxon>metagenomes</taxon>
        <taxon>ecological metagenomes</taxon>
    </lineage>
</organism>
<comment type="caution">
    <text evidence="4">The sequence shown here is derived from an EMBL/GenBank/DDBJ whole genome shotgun (WGS) entry which is preliminary data.</text>
</comment>
<dbReference type="GO" id="GO:0005666">
    <property type="term" value="C:RNA polymerase III complex"/>
    <property type="evidence" value="ECO:0007669"/>
    <property type="project" value="TreeGrafter"/>
</dbReference>
<dbReference type="AlphaFoldDB" id="X0TXS6"/>
<dbReference type="GO" id="GO:0003677">
    <property type="term" value="F:DNA binding"/>
    <property type="evidence" value="ECO:0007669"/>
    <property type="project" value="InterPro"/>
</dbReference>
<evidence type="ECO:0000259" key="2">
    <source>
        <dbReference type="Pfam" id="PF01191"/>
    </source>
</evidence>
<evidence type="ECO:0000256" key="1">
    <source>
        <dbReference type="ARBA" id="ARBA00023163"/>
    </source>
</evidence>
<dbReference type="Pfam" id="PF01191">
    <property type="entry name" value="RNA_pol_Rpb5_C"/>
    <property type="match status" value="1"/>
</dbReference>
<feature type="domain" description="Restriction endonuclease type IV Mrr" evidence="3">
    <location>
        <begin position="33"/>
        <end position="94"/>
    </location>
</feature>
<dbReference type="GO" id="GO:0006366">
    <property type="term" value="P:transcription by RNA polymerase II"/>
    <property type="evidence" value="ECO:0007669"/>
    <property type="project" value="TreeGrafter"/>
</dbReference>
<dbReference type="GO" id="GO:0042797">
    <property type="term" value="P:tRNA transcription by RNA polymerase III"/>
    <property type="evidence" value="ECO:0007669"/>
    <property type="project" value="TreeGrafter"/>
</dbReference>
<dbReference type="InterPro" id="IPR035913">
    <property type="entry name" value="RPB5-like_sf"/>
</dbReference>
<gene>
    <name evidence="4" type="ORF">S01H1_21914</name>
</gene>
<dbReference type="InterPro" id="IPR014381">
    <property type="entry name" value="Arch_Rpo5/euc_Rpb5"/>
</dbReference>
<dbReference type="GO" id="GO:0006362">
    <property type="term" value="P:transcription elongation by RNA polymerase I"/>
    <property type="evidence" value="ECO:0007669"/>
    <property type="project" value="TreeGrafter"/>
</dbReference>
<dbReference type="PIRSF" id="PIRSF000747">
    <property type="entry name" value="RPB5"/>
    <property type="match status" value="1"/>
</dbReference>
<dbReference type="GO" id="GO:0004519">
    <property type="term" value="F:endonuclease activity"/>
    <property type="evidence" value="ECO:0007669"/>
    <property type="project" value="InterPro"/>
</dbReference>
<dbReference type="SUPFAM" id="SSF55287">
    <property type="entry name" value="RPB5-like RNA polymerase subunit"/>
    <property type="match status" value="1"/>
</dbReference>
<dbReference type="InterPro" id="IPR000783">
    <property type="entry name" value="RNA_pol_subH/Rpb5_C"/>
</dbReference>
<dbReference type="GO" id="GO:0005736">
    <property type="term" value="C:RNA polymerase I complex"/>
    <property type="evidence" value="ECO:0007669"/>
    <property type="project" value="TreeGrafter"/>
</dbReference>
<feature type="non-terminal residue" evidence="4">
    <location>
        <position position="1"/>
    </location>
</feature>
<keyword evidence="1" id="KW-0804">Transcription</keyword>
<dbReference type="Pfam" id="PF04471">
    <property type="entry name" value="Mrr_cat"/>
    <property type="match status" value="1"/>
</dbReference>
<dbReference type="Gene3D" id="3.90.940.20">
    <property type="entry name" value="RPB5-like RNA polymerase subunit"/>
    <property type="match status" value="1"/>
</dbReference>
<evidence type="ECO:0000259" key="3">
    <source>
        <dbReference type="Pfam" id="PF04471"/>
    </source>
</evidence>
<evidence type="ECO:0008006" key="5">
    <source>
        <dbReference type="Google" id="ProtNLM"/>
    </source>
</evidence>
<feature type="domain" description="RNA polymerase subunit H/Rpb5 C-terminal" evidence="2">
    <location>
        <begin position="101"/>
        <end position="173"/>
    </location>
</feature>
<dbReference type="EMBL" id="BARS01012252">
    <property type="protein sequence ID" value="GAF98393.1"/>
    <property type="molecule type" value="Genomic_DNA"/>
</dbReference>